<sequence length="460" mass="49807">MRRAPDLGIDASYIQADHLRSGIDGEACTRRLVFTTFTIHDHFDVDLIASVFNEFVRSHESFHTAFDMSGDMRPAGRTLRPEQVSLAVAATSTDWPGLTVKDHLMTHVPGLEEWAAFEFAVTGIEHAREDVETPHFEVIIAADHMFTDGVSQAVSFFEIVSRYSAARDGVEFVGVPVRPYPEFCAEQRAGAEALTLEHAAVQQWREVIGRAGGMPKFPLPLGLGPGEAAAGRILVHSSFVDSETASLFATAAKQAGANTGSALLALLGQVHYELSGEGLFTMLVPRADRSASGDAMAVGWYVTLVPVQFDARGSFEEVAAAAHAAMQVARQLERVPVFPVIDLLADDPSFPVDHGFAAPMLSYVDVARVPGAELARRHDFSVYANATPSREVFMWINRDEAGLDFNATHPDTETAGRAVDTVFRSLREKIIDVATWNVGSPLIGSQLSVSAQTETVGTLL</sequence>
<dbReference type="Gene3D" id="3.30.559.30">
    <property type="entry name" value="Nonribosomal peptide synthetase, condensation domain"/>
    <property type="match status" value="1"/>
</dbReference>
<proteinExistence type="predicted"/>
<evidence type="ECO:0000313" key="2">
    <source>
        <dbReference type="EMBL" id="MCF8589060.1"/>
    </source>
</evidence>
<organism evidence="2 3">
    <name type="scientific">Gordonia liuliyuniae</name>
    <dbReference type="NCBI Taxonomy" id="2911517"/>
    <lineage>
        <taxon>Bacteria</taxon>
        <taxon>Bacillati</taxon>
        <taxon>Actinomycetota</taxon>
        <taxon>Actinomycetes</taxon>
        <taxon>Mycobacteriales</taxon>
        <taxon>Gordoniaceae</taxon>
        <taxon>Gordonia</taxon>
    </lineage>
</organism>
<reference evidence="2 3" key="1">
    <citation type="submission" date="2022-01" db="EMBL/GenBank/DDBJ databases">
        <authorList>
            <person name="Huang Y."/>
        </authorList>
    </citation>
    <scope>NUCLEOTIDE SEQUENCE [LARGE SCALE GENOMIC DNA]</scope>
    <source>
        <strain evidence="2 3">HY366</strain>
    </source>
</reference>
<dbReference type="Proteomes" id="UP001200110">
    <property type="component" value="Unassembled WGS sequence"/>
</dbReference>
<dbReference type="Gene3D" id="3.30.559.10">
    <property type="entry name" value="Chloramphenicol acetyltransferase-like domain"/>
    <property type="match status" value="1"/>
</dbReference>
<dbReference type="Pfam" id="PF00668">
    <property type="entry name" value="Condensation"/>
    <property type="match status" value="1"/>
</dbReference>
<evidence type="ECO:0000259" key="1">
    <source>
        <dbReference type="Pfam" id="PF00668"/>
    </source>
</evidence>
<comment type="caution">
    <text evidence="2">The sequence shown here is derived from an EMBL/GenBank/DDBJ whole genome shotgun (WGS) entry which is preliminary data.</text>
</comment>
<dbReference type="InterPro" id="IPR023213">
    <property type="entry name" value="CAT-like_dom_sf"/>
</dbReference>
<protein>
    <submittedName>
        <fullName evidence="2">Condensation domain-containing protein</fullName>
    </submittedName>
</protein>
<dbReference type="RefSeq" id="WP_236998300.1">
    <property type="nucleotide sequence ID" value="NZ_JAKKOR010000008.1"/>
</dbReference>
<keyword evidence="3" id="KW-1185">Reference proteome</keyword>
<accession>A0ABS9IU77</accession>
<gene>
    <name evidence="2" type="ORF">L5G33_11365</name>
</gene>
<dbReference type="SUPFAM" id="SSF52777">
    <property type="entry name" value="CoA-dependent acyltransferases"/>
    <property type="match status" value="2"/>
</dbReference>
<evidence type="ECO:0000313" key="3">
    <source>
        <dbReference type="Proteomes" id="UP001200110"/>
    </source>
</evidence>
<dbReference type="EMBL" id="JAKKOR010000008">
    <property type="protein sequence ID" value="MCF8589060.1"/>
    <property type="molecule type" value="Genomic_DNA"/>
</dbReference>
<dbReference type="InterPro" id="IPR001242">
    <property type="entry name" value="Condensation_dom"/>
</dbReference>
<feature type="domain" description="Condensation" evidence="1">
    <location>
        <begin position="36"/>
        <end position="333"/>
    </location>
</feature>
<name>A0ABS9IU77_9ACTN</name>